<evidence type="ECO:0000313" key="3">
    <source>
        <dbReference type="EMBL" id="KAA0151904.1"/>
    </source>
</evidence>
<keyword evidence="2" id="KW-0812">Transmembrane</keyword>
<protein>
    <recommendedName>
        <fullName evidence="5">DUF2723 domain-containing protein</fullName>
    </recommendedName>
</protein>
<keyword evidence="2" id="KW-1133">Transmembrane helix</keyword>
<evidence type="ECO:0000256" key="2">
    <source>
        <dbReference type="SAM" id="Phobius"/>
    </source>
</evidence>
<feature type="compositionally biased region" description="Basic residues" evidence="1">
    <location>
        <begin position="379"/>
        <end position="389"/>
    </location>
</feature>
<feature type="transmembrane region" description="Helical" evidence="2">
    <location>
        <begin position="50"/>
        <end position="71"/>
    </location>
</feature>
<feature type="transmembrane region" description="Helical" evidence="2">
    <location>
        <begin position="408"/>
        <end position="426"/>
    </location>
</feature>
<feature type="region of interest" description="Disordered" evidence="1">
    <location>
        <begin position="366"/>
        <end position="401"/>
    </location>
</feature>
<feature type="transmembrane region" description="Helical" evidence="2">
    <location>
        <begin position="236"/>
        <end position="255"/>
    </location>
</feature>
<evidence type="ECO:0000256" key="1">
    <source>
        <dbReference type="SAM" id="MobiDB-lite"/>
    </source>
</evidence>
<dbReference type="PANTHER" id="PTHR16214">
    <property type="entry name" value="TRANSMEMBRANE PROTEIN 260"/>
    <property type="match status" value="1"/>
</dbReference>
<dbReference type="InterPro" id="IPR021280">
    <property type="entry name" value="TMEM260-like"/>
</dbReference>
<evidence type="ECO:0000313" key="4">
    <source>
        <dbReference type="Proteomes" id="UP000323011"/>
    </source>
</evidence>
<keyword evidence="2" id="KW-0472">Membrane</keyword>
<dbReference type="PANTHER" id="PTHR16214:SF3">
    <property type="entry name" value="TRANSMEMBRANE PROTEIN 260"/>
    <property type="match status" value="1"/>
</dbReference>
<dbReference type="EMBL" id="VLTN01000024">
    <property type="protein sequence ID" value="KAA0151904.1"/>
    <property type="molecule type" value="Genomic_DNA"/>
</dbReference>
<reference evidence="3 4" key="1">
    <citation type="submission" date="2019-07" db="EMBL/GenBank/DDBJ databases">
        <title>Genomes of Cafeteria roenbergensis.</title>
        <authorList>
            <person name="Fischer M.G."/>
            <person name="Hackl T."/>
            <person name="Roman M."/>
        </authorList>
    </citation>
    <scope>NUCLEOTIDE SEQUENCE [LARGE SCALE GENOMIC DNA]</scope>
    <source>
        <strain evidence="3 4">BVI</strain>
    </source>
</reference>
<gene>
    <name evidence="3" type="ORF">FNF29_04310</name>
</gene>
<dbReference type="InterPro" id="IPR052724">
    <property type="entry name" value="GT117_domain-containing"/>
</dbReference>
<feature type="transmembrane region" description="Helical" evidence="2">
    <location>
        <begin position="20"/>
        <end position="38"/>
    </location>
</feature>
<keyword evidence="4" id="KW-1185">Reference proteome</keyword>
<feature type="transmembrane region" description="Helical" evidence="2">
    <location>
        <begin position="162"/>
        <end position="182"/>
    </location>
</feature>
<dbReference type="AlphaFoldDB" id="A0A5A8CHE4"/>
<dbReference type="Pfam" id="PF11028">
    <property type="entry name" value="TMEM260-like"/>
    <property type="match status" value="1"/>
</dbReference>
<proteinExistence type="predicted"/>
<name>A0A5A8CHE4_CAFRO</name>
<accession>A0A5A8CHE4</accession>
<feature type="transmembrane region" description="Helical" evidence="2">
    <location>
        <begin position="340"/>
        <end position="359"/>
    </location>
</feature>
<dbReference type="Proteomes" id="UP000323011">
    <property type="component" value="Unassembled WGS sequence"/>
</dbReference>
<feature type="transmembrane region" description="Helical" evidence="2">
    <location>
        <begin position="137"/>
        <end position="156"/>
    </location>
</feature>
<feature type="transmembrane region" description="Helical" evidence="2">
    <location>
        <begin position="212"/>
        <end position="229"/>
    </location>
</feature>
<evidence type="ECO:0008006" key="5">
    <source>
        <dbReference type="Google" id="ProtNLM"/>
    </source>
</evidence>
<sequence>MRITSNGAASMQLVTEALCMLAGFVCLAVYVPTLYASIPGGDSGELAAEGCLLGVAHPPGYPLIVWLYWLLSRPALAWAGPPAYRFNLASATAGAVAAWMVARTGAHAARFVRLTHCLSRPQAAGGKGQRDLPWADGTAGMLAGLVWGLSPLVWMYHVGAEVFALNNALVATLLALTADVCARAADGKVPGSLLVWTGALVSGLALSNQHTSVLALAVLVPAVFFAAQLHNRPAVLVGAAACTLLGLAPYAWLFVGHSYFRQPGSWGDCSSWAGWLHHVSRADYGTFQLYSGSAGRAESFAERTGLFATEVLLRQLPTMWETEEPHAESLIPSAARKVPAWAQMSLAVGIAAVAAALCMGHQPSPGATGTAGAEGPRKAKDKTKSKRRAADHATLPSKDSLEQLPPRSLNVIAVVVVSLAVYIAVFHGLSNMPLADPLLYGVHARFWMQPLMQVSIIGASAVALAGYRSGFPTAVNAACIALLSASTLKNWQGQDQSANSVIADYGRGLLESLPANATLITSYDFQWTAARYLSACEGLRPDIEVLNAPMVSFKWFGAQSHLYRNAVFPGTHLVKALTQPHADGGFSLPDLVLANMAPSDSRETKDRLDHRYASMKVFKPRIVSGAAKSSGALAIAGDVMHKADLDNLMNSAPKAVRSLPAGYSTTFRPSMTPVTCKEIAHAVTSVFTAHDTAGLQPHPHFKLDTWERATYIDSWTRTEDSASAILEESIAMNPSCIDGVVGAAALFERVLDKAEALGQKPSASLLKNFGLALLHIVRGKSAPVLPLRLPLAATSLENLKSLAAEGVLKVWGAFLEHPDARSDSSFDTVQSVMSQLATILGTRS</sequence>
<dbReference type="OMA" id="WELALLW"/>
<organism evidence="3 4">
    <name type="scientific">Cafeteria roenbergensis</name>
    <name type="common">Marine flagellate</name>
    <dbReference type="NCBI Taxonomy" id="33653"/>
    <lineage>
        <taxon>Eukaryota</taxon>
        <taxon>Sar</taxon>
        <taxon>Stramenopiles</taxon>
        <taxon>Bigyra</taxon>
        <taxon>Opalozoa</taxon>
        <taxon>Bicosoecida</taxon>
        <taxon>Cafeteriaceae</taxon>
        <taxon>Cafeteria</taxon>
    </lineage>
</organism>
<feature type="transmembrane region" description="Helical" evidence="2">
    <location>
        <begin position="83"/>
        <end position="102"/>
    </location>
</feature>
<comment type="caution">
    <text evidence="3">The sequence shown here is derived from an EMBL/GenBank/DDBJ whole genome shotgun (WGS) entry which is preliminary data.</text>
</comment>